<dbReference type="InParanoid" id="A0A2K3DMJ2"/>
<feature type="region of interest" description="Disordered" evidence="1">
    <location>
        <begin position="75"/>
        <end position="105"/>
    </location>
</feature>
<protein>
    <submittedName>
        <fullName evidence="2">Uncharacterized protein</fullName>
    </submittedName>
</protein>
<feature type="compositionally biased region" description="Low complexity" evidence="1">
    <location>
        <begin position="757"/>
        <end position="782"/>
    </location>
</feature>
<keyword evidence="3" id="KW-1185">Reference proteome</keyword>
<dbReference type="AlphaFoldDB" id="A0A2K3DMJ2"/>
<evidence type="ECO:0000256" key="1">
    <source>
        <dbReference type="SAM" id="MobiDB-lite"/>
    </source>
</evidence>
<evidence type="ECO:0000313" key="2">
    <source>
        <dbReference type="EMBL" id="PNW81741.1"/>
    </source>
</evidence>
<dbReference type="KEGG" id="cre:CHLRE_06g258350v5"/>
<dbReference type="Proteomes" id="UP000006906">
    <property type="component" value="Chromosome 6"/>
</dbReference>
<sequence>MCAHKTRWKCVVAPGKWLHQTPSSFAARRLASCCCPATLNCRACPAAASRVPAAPTARSRACAIAASVIAAELPVDPPSPSSPSRGDVRGRSVPANAAATAPPVPPPLSQLPEPLAADAIPPLLQWAPRAQLRPVAVRFILDQHCSSAVLEVVSAAARLAETPAPEPGPAAPRRAVVTAADLAAAVLAAAHPDCAAAAGVLHYTCGMPLLQCEALLAGRAAAERDREVARRGSREVGCSSCSGTGSGGGETVAFTSGALHFLSEAYRWSVFTGFDAVQPCHLLWALAADPRASYSRGRTDPLDGGVVAWSEWEPPLVGLLEAAAQWPAPAYEQLLGVLRRSLAAAQRLAGEPQAAWQRQRERRVGWPQPAGTGGVGGPAAAAAAVGPLRREAELLVGGDEAALALLQRLATPADVCSYLAECRGRGAVPSRRQLIALDRLLVIASASASASAPAPSSSASGGPHPEAAAIPWALVAQTLVGVAALGFQLSIEALGTLRRAAGPPPAPPPECNSHTRLLTTPSRAASVASGAAPPPQQEQQPTVPFLCELALAGRFHFSPAFEVFTPITELPWAAVAAAGSSGGSNSSTPSYSSSSYGVGAHIAVHQQGDDASAAAAQALLSVCDVMPGVNWQRVLAGALPACWMEHVAAHVLLLRRRQRAGPEAAAEAEADDAHLAYLASLPARVFHPQAPANLWSGEDLLACLPPELFIRQRPLLPHGQHGSPLTLRQAVNLLQSCTALVEARGSSGGGRSKTDGRGSSSSSASGKGSAGASGRASGGASANDTSSSYSVAALSQLMSEATAVIAAGCSSVHASRRLQVEVAQAYREAGLPLPEGWLRLLAAYQHVGAAAATAKTMGVVLEAAAHVAEVAAARLRAPDPAAATATATATSEARVRAGAAAERGAAKHGGTVAAEAAEAPVTGCALLPASLLVEDLATLVSVHAQSPEGLMQLDDTRRVLGDLGRLAAAGTEGGTAAAALRPWADRLVDVCWKGWVFGWNREDWPGSEDEHGWQDEDEEARSL</sequence>
<dbReference type="ExpressionAtlas" id="A0A2K3DMJ2">
    <property type="expression patterns" value="baseline"/>
</dbReference>
<dbReference type="OrthoDB" id="556657at2759"/>
<accession>A0A2K3DMJ2</accession>
<feature type="compositionally biased region" description="Low complexity" evidence="1">
    <location>
        <begin position="91"/>
        <end position="101"/>
    </location>
</feature>
<organism evidence="2 3">
    <name type="scientific">Chlamydomonas reinhardtii</name>
    <name type="common">Chlamydomonas smithii</name>
    <dbReference type="NCBI Taxonomy" id="3055"/>
    <lineage>
        <taxon>Eukaryota</taxon>
        <taxon>Viridiplantae</taxon>
        <taxon>Chlorophyta</taxon>
        <taxon>core chlorophytes</taxon>
        <taxon>Chlorophyceae</taxon>
        <taxon>CS clade</taxon>
        <taxon>Chlamydomonadales</taxon>
        <taxon>Chlamydomonadaceae</taxon>
        <taxon>Chlamydomonas</taxon>
    </lineage>
</organism>
<name>A0A2K3DMJ2_CHLRE</name>
<evidence type="ECO:0000313" key="3">
    <source>
        <dbReference type="Proteomes" id="UP000006906"/>
    </source>
</evidence>
<feature type="region of interest" description="Disordered" evidence="1">
    <location>
        <begin position="744"/>
        <end position="784"/>
    </location>
</feature>
<dbReference type="EMBL" id="CM008967">
    <property type="protein sequence ID" value="PNW81741.1"/>
    <property type="molecule type" value="Genomic_DNA"/>
</dbReference>
<dbReference type="RefSeq" id="XP_042923448.1">
    <property type="nucleotide sequence ID" value="XM_043062742.1"/>
</dbReference>
<dbReference type="Gramene" id="PNW81741">
    <property type="protein sequence ID" value="PNW81741"/>
    <property type="gene ID" value="CHLRE_06g258350v5"/>
</dbReference>
<proteinExistence type="predicted"/>
<dbReference type="GeneID" id="66053593"/>
<gene>
    <name evidence="2" type="ORF">CHLRE_06g258350v5</name>
</gene>
<reference evidence="2 3" key="1">
    <citation type="journal article" date="2007" name="Science">
        <title>The Chlamydomonas genome reveals the evolution of key animal and plant functions.</title>
        <authorList>
            <person name="Merchant S.S."/>
            <person name="Prochnik S.E."/>
            <person name="Vallon O."/>
            <person name="Harris E.H."/>
            <person name="Karpowicz S.J."/>
            <person name="Witman G.B."/>
            <person name="Terry A."/>
            <person name="Salamov A."/>
            <person name="Fritz-Laylin L.K."/>
            <person name="Marechal-Drouard L."/>
            <person name="Marshall W.F."/>
            <person name="Qu L.H."/>
            <person name="Nelson D.R."/>
            <person name="Sanderfoot A.A."/>
            <person name="Spalding M.H."/>
            <person name="Kapitonov V.V."/>
            <person name="Ren Q."/>
            <person name="Ferris P."/>
            <person name="Lindquist E."/>
            <person name="Shapiro H."/>
            <person name="Lucas S.M."/>
            <person name="Grimwood J."/>
            <person name="Schmutz J."/>
            <person name="Cardol P."/>
            <person name="Cerutti H."/>
            <person name="Chanfreau G."/>
            <person name="Chen C.L."/>
            <person name="Cognat V."/>
            <person name="Croft M.T."/>
            <person name="Dent R."/>
            <person name="Dutcher S."/>
            <person name="Fernandez E."/>
            <person name="Fukuzawa H."/>
            <person name="Gonzalez-Ballester D."/>
            <person name="Gonzalez-Halphen D."/>
            <person name="Hallmann A."/>
            <person name="Hanikenne M."/>
            <person name="Hippler M."/>
            <person name="Inwood W."/>
            <person name="Jabbari K."/>
            <person name="Kalanon M."/>
            <person name="Kuras R."/>
            <person name="Lefebvre P.A."/>
            <person name="Lemaire S.D."/>
            <person name="Lobanov A.V."/>
            <person name="Lohr M."/>
            <person name="Manuell A."/>
            <person name="Meier I."/>
            <person name="Mets L."/>
            <person name="Mittag M."/>
            <person name="Mittelmeier T."/>
            <person name="Moroney J.V."/>
            <person name="Moseley J."/>
            <person name="Napoli C."/>
            <person name="Nedelcu A.M."/>
            <person name="Niyogi K."/>
            <person name="Novoselov S.V."/>
            <person name="Paulsen I.T."/>
            <person name="Pazour G."/>
            <person name="Purton S."/>
            <person name="Ral J.P."/>
            <person name="Riano-Pachon D.M."/>
            <person name="Riekhof W."/>
            <person name="Rymarquis L."/>
            <person name="Schroda M."/>
            <person name="Stern D."/>
            <person name="Umen J."/>
            <person name="Willows R."/>
            <person name="Wilson N."/>
            <person name="Zimmer S.L."/>
            <person name="Allmer J."/>
            <person name="Balk J."/>
            <person name="Bisova K."/>
            <person name="Chen C.J."/>
            <person name="Elias M."/>
            <person name="Gendler K."/>
            <person name="Hauser C."/>
            <person name="Lamb M.R."/>
            <person name="Ledford H."/>
            <person name="Long J.C."/>
            <person name="Minagawa J."/>
            <person name="Page M.D."/>
            <person name="Pan J."/>
            <person name="Pootakham W."/>
            <person name="Roje S."/>
            <person name="Rose A."/>
            <person name="Stahlberg E."/>
            <person name="Terauchi A.M."/>
            <person name="Yang P."/>
            <person name="Ball S."/>
            <person name="Bowler C."/>
            <person name="Dieckmann C.L."/>
            <person name="Gladyshev V.N."/>
            <person name="Green P."/>
            <person name="Jorgensen R."/>
            <person name="Mayfield S."/>
            <person name="Mueller-Roeber B."/>
            <person name="Rajamani S."/>
            <person name="Sayre R.T."/>
            <person name="Brokstein P."/>
            <person name="Dubchak I."/>
            <person name="Goodstein D."/>
            <person name="Hornick L."/>
            <person name="Huang Y.W."/>
            <person name="Jhaveri J."/>
            <person name="Luo Y."/>
            <person name="Martinez D."/>
            <person name="Ngau W.C."/>
            <person name="Otillar B."/>
            <person name="Poliakov A."/>
            <person name="Porter A."/>
            <person name="Szajkowski L."/>
            <person name="Werner G."/>
            <person name="Zhou K."/>
            <person name="Grigoriev I.V."/>
            <person name="Rokhsar D.S."/>
            <person name="Grossman A.R."/>
        </authorList>
    </citation>
    <scope>NUCLEOTIDE SEQUENCE [LARGE SCALE GENOMIC DNA]</scope>
    <source>
        <strain evidence="3">CC-503</strain>
    </source>
</reference>